<dbReference type="OrthoDB" id="5447300at2"/>
<dbReference type="AlphaFoldDB" id="A0A1T5DW36"/>
<dbReference type="GO" id="GO:0004519">
    <property type="term" value="F:endonuclease activity"/>
    <property type="evidence" value="ECO:0007669"/>
    <property type="project" value="UniProtKB-KW"/>
</dbReference>
<dbReference type="Proteomes" id="UP000189981">
    <property type="component" value="Unassembled WGS sequence"/>
</dbReference>
<feature type="signal peptide" evidence="1">
    <location>
        <begin position="1"/>
        <end position="20"/>
    </location>
</feature>
<dbReference type="EMBL" id="FUYR01000002">
    <property type="protein sequence ID" value="SKB75937.1"/>
    <property type="molecule type" value="Genomic_DNA"/>
</dbReference>
<gene>
    <name evidence="3" type="ORF">SAMN05661099_2661</name>
</gene>
<dbReference type="RefSeq" id="WP_079703147.1">
    <property type="nucleotide sequence ID" value="NZ_FUYR01000002.1"/>
</dbReference>
<dbReference type="InterPro" id="IPR036691">
    <property type="entry name" value="Endo/exonu/phosph_ase_sf"/>
</dbReference>
<feature type="domain" description="Endonuclease/exonuclease/phosphatase" evidence="2">
    <location>
        <begin position="26"/>
        <end position="245"/>
    </location>
</feature>
<dbReference type="InterPro" id="IPR005135">
    <property type="entry name" value="Endo/exonuclease/phosphatase"/>
</dbReference>
<feature type="chain" id="PRO_5012978995" evidence="1">
    <location>
        <begin position="21"/>
        <end position="259"/>
    </location>
</feature>
<accession>A0A1T5DW36</accession>
<keyword evidence="3" id="KW-0269">Exonuclease</keyword>
<organism evidence="3 4">
    <name type="scientific">Daejeonella lutea</name>
    <dbReference type="NCBI Taxonomy" id="572036"/>
    <lineage>
        <taxon>Bacteria</taxon>
        <taxon>Pseudomonadati</taxon>
        <taxon>Bacteroidota</taxon>
        <taxon>Sphingobacteriia</taxon>
        <taxon>Sphingobacteriales</taxon>
        <taxon>Sphingobacteriaceae</taxon>
        <taxon>Daejeonella</taxon>
    </lineage>
</organism>
<keyword evidence="3" id="KW-0255">Endonuclease</keyword>
<name>A0A1T5DW36_9SPHI</name>
<dbReference type="PANTHER" id="PTHR14859">
    <property type="entry name" value="CALCOFLUOR WHITE HYPERSENSITIVE PROTEIN PRECURSOR"/>
    <property type="match status" value="1"/>
</dbReference>
<evidence type="ECO:0000256" key="1">
    <source>
        <dbReference type="SAM" id="SignalP"/>
    </source>
</evidence>
<proteinExistence type="predicted"/>
<evidence type="ECO:0000313" key="3">
    <source>
        <dbReference type="EMBL" id="SKB75937.1"/>
    </source>
</evidence>
<evidence type="ECO:0000313" key="4">
    <source>
        <dbReference type="Proteomes" id="UP000189981"/>
    </source>
</evidence>
<dbReference type="STRING" id="572036.SAMN05661099_2661"/>
<keyword evidence="4" id="KW-1185">Reference proteome</keyword>
<dbReference type="SUPFAM" id="SSF56219">
    <property type="entry name" value="DNase I-like"/>
    <property type="match status" value="1"/>
</dbReference>
<keyword evidence="1" id="KW-0732">Signal</keyword>
<dbReference type="Gene3D" id="3.60.10.10">
    <property type="entry name" value="Endonuclease/exonuclease/phosphatase"/>
    <property type="match status" value="1"/>
</dbReference>
<dbReference type="GO" id="GO:0004527">
    <property type="term" value="F:exonuclease activity"/>
    <property type="evidence" value="ECO:0007669"/>
    <property type="project" value="UniProtKB-KW"/>
</dbReference>
<reference evidence="4" key="1">
    <citation type="submission" date="2017-02" db="EMBL/GenBank/DDBJ databases">
        <authorList>
            <person name="Varghese N."/>
            <person name="Submissions S."/>
        </authorList>
    </citation>
    <scope>NUCLEOTIDE SEQUENCE [LARGE SCALE GENOMIC DNA]</scope>
    <source>
        <strain evidence="4">DSM 22385</strain>
    </source>
</reference>
<protein>
    <submittedName>
        <fullName evidence="3">Metal-dependent hydrolase, endonuclease/exonuclease/phosphatase family</fullName>
    </submittedName>
</protein>
<keyword evidence="3" id="KW-0378">Hydrolase</keyword>
<dbReference type="InterPro" id="IPR051916">
    <property type="entry name" value="GPI-anchor_lipid_remodeler"/>
</dbReference>
<dbReference type="GO" id="GO:0016020">
    <property type="term" value="C:membrane"/>
    <property type="evidence" value="ECO:0007669"/>
    <property type="project" value="GOC"/>
</dbReference>
<dbReference type="Pfam" id="PF03372">
    <property type="entry name" value="Exo_endo_phos"/>
    <property type="match status" value="1"/>
</dbReference>
<dbReference type="PANTHER" id="PTHR14859:SF15">
    <property type="entry name" value="ENDONUCLEASE_EXONUCLEASE_PHOSPHATASE DOMAIN-CONTAINING PROTEIN"/>
    <property type="match status" value="1"/>
</dbReference>
<sequence>MRSYTLILIPFLLALNGSKAQTLQVMSYNIHVGQDAANMDQLKNMARFIKMSKADIVGLQEVDSVCRRSGNVDQMKFLAEATGMYYAYARHFAFDGGSYGIGILSKFPLSDVKDHRIILTSDGKSAAATRALLTAKIARGKAEILFATVHMDYRDSNSRLAQSGELVKLLGAVKSPVILTGDFNAEPGTAEIIALKSILIDTGKDDDLSFPAVKPVKKIDYVMVSKADLVKAKGTRVYPVVFSDHLPLMSHVKIKSRDR</sequence>
<keyword evidence="3" id="KW-0540">Nuclease</keyword>
<evidence type="ECO:0000259" key="2">
    <source>
        <dbReference type="Pfam" id="PF03372"/>
    </source>
</evidence>
<dbReference type="GO" id="GO:0006506">
    <property type="term" value="P:GPI anchor biosynthetic process"/>
    <property type="evidence" value="ECO:0007669"/>
    <property type="project" value="TreeGrafter"/>
</dbReference>